<dbReference type="STRING" id="1122204.SAMN05421781_2480"/>
<keyword evidence="2" id="KW-1185">Reference proteome</keyword>
<evidence type="ECO:0000313" key="2">
    <source>
        <dbReference type="Proteomes" id="UP000199488"/>
    </source>
</evidence>
<protein>
    <submittedName>
        <fullName evidence="1">Uncharacterized protein</fullName>
    </submittedName>
</protein>
<gene>
    <name evidence="1" type="ORF">SAMN05421781_2480</name>
</gene>
<dbReference type="Proteomes" id="UP000199488">
    <property type="component" value="Unassembled WGS sequence"/>
</dbReference>
<reference evidence="1 2" key="1">
    <citation type="submission" date="2016-10" db="EMBL/GenBank/DDBJ databases">
        <authorList>
            <person name="de Groot N.N."/>
        </authorList>
    </citation>
    <scope>NUCLEOTIDE SEQUENCE [LARGE SCALE GENOMIC DNA]</scope>
    <source>
        <strain evidence="1 2">DSM 23126</strain>
    </source>
</reference>
<accession>A0A1H2WLF6</accession>
<sequence length="50" mass="5625">MAFQKLARTILKANRVSGDVKAAKNGSLGKRLARRSANRTARKFINRLLR</sequence>
<evidence type="ECO:0000313" key="1">
    <source>
        <dbReference type="EMBL" id="SDW81094.1"/>
    </source>
</evidence>
<dbReference type="EMBL" id="FNNC01000005">
    <property type="protein sequence ID" value="SDW81094.1"/>
    <property type="molecule type" value="Genomic_DNA"/>
</dbReference>
<dbReference type="AlphaFoldDB" id="A0A1H2WLF6"/>
<dbReference type="RefSeq" id="WP_176967760.1">
    <property type="nucleotide sequence ID" value="NZ_FNNC01000005.1"/>
</dbReference>
<proteinExistence type="predicted"/>
<organism evidence="1 2">
    <name type="scientific">Marinococcus luteus</name>
    <dbReference type="NCBI Taxonomy" id="1122204"/>
    <lineage>
        <taxon>Bacteria</taxon>
        <taxon>Bacillati</taxon>
        <taxon>Bacillota</taxon>
        <taxon>Bacilli</taxon>
        <taxon>Bacillales</taxon>
        <taxon>Bacillaceae</taxon>
        <taxon>Marinococcus</taxon>
    </lineage>
</organism>
<name>A0A1H2WLF6_9BACI</name>